<dbReference type="AlphaFoldDB" id="A0A9D1N1N8"/>
<keyword evidence="2" id="KW-1133">Transmembrane helix</keyword>
<dbReference type="Proteomes" id="UP000824128">
    <property type="component" value="Unassembled WGS sequence"/>
</dbReference>
<feature type="region of interest" description="Disordered" evidence="1">
    <location>
        <begin position="1"/>
        <end position="39"/>
    </location>
</feature>
<dbReference type="PANTHER" id="PTHR30619">
    <property type="entry name" value="DNA INTERNALIZATION/COMPETENCE PROTEIN COMEC/REC2"/>
    <property type="match status" value="1"/>
</dbReference>
<evidence type="ECO:0000313" key="4">
    <source>
        <dbReference type="EMBL" id="HIU93568.1"/>
    </source>
</evidence>
<organism evidence="4 5">
    <name type="scientific">Candidatus Aphodomorpha intestinavium</name>
    <dbReference type="NCBI Taxonomy" id="2840672"/>
    <lineage>
        <taxon>Bacteria</taxon>
        <taxon>Bacillati</taxon>
        <taxon>Bacillota</taxon>
        <taxon>Clostridia</taxon>
        <taxon>Eubacteriales</taxon>
        <taxon>Candidatus Aphodomorpha</taxon>
    </lineage>
</organism>
<dbReference type="InterPro" id="IPR001279">
    <property type="entry name" value="Metallo-B-lactamas"/>
</dbReference>
<dbReference type="SUPFAM" id="SSF56281">
    <property type="entry name" value="Metallo-hydrolase/oxidoreductase"/>
    <property type="match status" value="1"/>
</dbReference>
<dbReference type="InterPro" id="IPR036866">
    <property type="entry name" value="RibonucZ/Hydroxyglut_hydro"/>
</dbReference>
<evidence type="ECO:0000256" key="1">
    <source>
        <dbReference type="SAM" id="MobiDB-lite"/>
    </source>
</evidence>
<keyword evidence="2" id="KW-0812">Transmembrane</keyword>
<gene>
    <name evidence="4" type="ORF">IAD24_00270</name>
</gene>
<dbReference type="Pfam" id="PF00753">
    <property type="entry name" value="Lactamase_B"/>
    <property type="match status" value="1"/>
</dbReference>
<evidence type="ECO:0000313" key="5">
    <source>
        <dbReference type="Proteomes" id="UP000824128"/>
    </source>
</evidence>
<comment type="caution">
    <text evidence="4">The sequence shown here is derived from an EMBL/GenBank/DDBJ whole genome shotgun (WGS) entry which is preliminary data.</text>
</comment>
<evidence type="ECO:0000259" key="3">
    <source>
        <dbReference type="SMART" id="SM00849"/>
    </source>
</evidence>
<dbReference type="PANTHER" id="PTHR30619:SF1">
    <property type="entry name" value="RECOMBINATION PROTEIN 2"/>
    <property type="match status" value="1"/>
</dbReference>
<dbReference type="EMBL" id="DVNZ01000011">
    <property type="protein sequence ID" value="HIU93568.1"/>
    <property type="molecule type" value="Genomic_DNA"/>
</dbReference>
<reference evidence="4" key="2">
    <citation type="journal article" date="2021" name="PeerJ">
        <title>Extensive microbial diversity within the chicken gut microbiome revealed by metagenomics and culture.</title>
        <authorList>
            <person name="Gilroy R."/>
            <person name="Ravi A."/>
            <person name="Getino M."/>
            <person name="Pursley I."/>
            <person name="Horton D.L."/>
            <person name="Alikhan N.F."/>
            <person name="Baker D."/>
            <person name="Gharbi K."/>
            <person name="Hall N."/>
            <person name="Watson M."/>
            <person name="Adriaenssens E.M."/>
            <person name="Foster-Nyarko E."/>
            <person name="Jarju S."/>
            <person name="Secka A."/>
            <person name="Antonio M."/>
            <person name="Oren A."/>
            <person name="Chaudhuri R.R."/>
            <person name="La Ragione R."/>
            <person name="Hildebrand F."/>
            <person name="Pallen M.J."/>
        </authorList>
    </citation>
    <scope>NUCLEOTIDE SEQUENCE</scope>
    <source>
        <strain evidence="4">ChiGjej2B2-16831</strain>
    </source>
</reference>
<name>A0A9D1N1N8_9FIRM</name>
<feature type="compositionally biased region" description="Basic residues" evidence="1">
    <location>
        <begin position="1"/>
        <end position="20"/>
    </location>
</feature>
<protein>
    <submittedName>
        <fullName evidence="4">MBL fold metallo-hydrolase</fullName>
    </submittedName>
</protein>
<dbReference type="InterPro" id="IPR035681">
    <property type="entry name" value="ComA-like_MBL"/>
</dbReference>
<dbReference type="SMART" id="SM00849">
    <property type="entry name" value="Lactamase_B"/>
    <property type="match status" value="1"/>
</dbReference>
<dbReference type="Gene3D" id="3.60.15.10">
    <property type="entry name" value="Ribonuclease Z/Hydroxyacylglutathione hydrolase-like"/>
    <property type="match status" value="1"/>
</dbReference>
<accession>A0A9D1N1N8</accession>
<feature type="compositionally biased region" description="Basic and acidic residues" evidence="1">
    <location>
        <begin position="21"/>
        <end position="30"/>
    </location>
</feature>
<dbReference type="InterPro" id="IPR052159">
    <property type="entry name" value="Competence_DNA_uptake"/>
</dbReference>
<proteinExistence type="predicted"/>
<reference evidence="4" key="1">
    <citation type="submission" date="2020-10" db="EMBL/GenBank/DDBJ databases">
        <authorList>
            <person name="Gilroy R."/>
        </authorList>
    </citation>
    <scope>NUCLEOTIDE SEQUENCE</scope>
    <source>
        <strain evidence="4">ChiGjej2B2-16831</strain>
    </source>
</reference>
<evidence type="ECO:0000256" key="2">
    <source>
        <dbReference type="SAM" id="Phobius"/>
    </source>
</evidence>
<dbReference type="CDD" id="cd07731">
    <property type="entry name" value="ComA-like_MBL-fold"/>
    <property type="match status" value="1"/>
</dbReference>
<keyword evidence="2" id="KW-0472">Membrane</keyword>
<feature type="domain" description="Metallo-beta-lactamase" evidence="3">
    <location>
        <begin position="114"/>
        <end position="317"/>
    </location>
</feature>
<sequence>MEKHRKRQSGRHTGRRRSTAARREAHEPHGTHGAPPRYRARPVIHIRTAGGAAAALVVLLVLVALHALFGGGQDGAAPTPSPVPTFAAHGGASGTPGGAGADGALNIYFLDVGQADCAFLEASDGSTMLIDAGNRGDFPIIDDFLKSQDVERLDVVVATHMHADHIGSMAEVIDSYDIGAFYMPDQQAESNAYEDMMDALEARDVPVVTAKLLPTDTGPMQVDWAADVETVILSPFDGTYDDANDYSIVLRVRYGETAALFTGDAEATAERIALRALPHHYFKADVLKAGHHGSSSSTCDAFLAAVDPQLAVISCGKDNSYGHPHRETLERLRAASVQVLRTDEVGTVHIALDGAAVRVVE</sequence>
<feature type="transmembrane region" description="Helical" evidence="2">
    <location>
        <begin position="49"/>
        <end position="69"/>
    </location>
</feature>